<comment type="caution">
    <text evidence="4">The sequence shown here is derived from an EMBL/GenBank/DDBJ whole genome shotgun (WGS) entry which is preliminary data.</text>
</comment>
<dbReference type="GO" id="GO:0000052">
    <property type="term" value="P:citrulline metabolic process"/>
    <property type="evidence" value="ECO:0007669"/>
    <property type="project" value="TreeGrafter"/>
</dbReference>
<dbReference type="EMBL" id="SRRP01000002">
    <property type="protein sequence ID" value="TGN91265.1"/>
    <property type="molecule type" value="Genomic_DNA"/>
</dbReference>
<dbReference type="AlphaFoldDB" id="A0A4Z1DSN1"/>
<dbReference type="InterPro" id="IPR033199">
    <property type="entry name" value="DDAH-like"/>
</dbReference>
<dbReference type="Proteomes" id="UP000297986">
    <property type="component" value="Unassembled WGS sequence"/>
</dbReference>
<keyword evidence="2 4" id="KW-0378">Hydrolase</keyword>
<evidence type="ECO:0000256" key="1">
    <source>
        <dbReference type="ARBA" id="ARBA00008532"/>
    </source>
</evidence>
<evidence type="ECO:0000256" key="2">
    <source>
        <dbReference type="ARBA" id="ARBA00022801"/>
    </source>
</evidence>
<dbReference type="RefSeq" id="WP_135783286.1">
    <property type="nucleotide sequence ID" value="NZ_JASHFX010000003.1"/>
</dbReference>
<feature type="active site" description="Nucleophile" evidence="3">
    <location>
        <position position="253"/>
    </location>
</feature>
<dbReference type="Gene3D" id="3.75.10.10">
    <property type="entry name" value="L-arginine/glycine Amidinotransferase, Chain A"/>
    <property type="match status" value="1"/>
</dbReference>
<accession>A0A4Z1DSN1</accession>
<sequence>MKRFKNVIVRIPGRGISEGITSNPELGKPVYENALVQHEHYVEALTKCGVKINVLPPNDDFPDSCFMEDTALCTDKCAIISRPGADTRRNETQLEDFRKLLSSFYSNVHEIKAPGMVEPGDIMMVGDTFYVGKSARTNDEGFAQMKEILEKYGKTVIQVPLEEVLHLKTGVNYLEDNNLLVAGEFIDNPLFESFNKIVVDPDEAYAANCIWVNGTVIVPAGYPKVQSAVENLGYDVLVVDTSEYRKIDGGLSCLSLRF</sequence>
<comment type="similarity">
    <text evidence="1">Belongs to the DDAH family.</text>
</comment>
<proteinExistence type="inferred from homology"/>
<dbReference type="SUPFAM" id="SSF55909">
    <property type="entry name" value="Pentein"/>
    <property type="match status" value="1"/>
</dbReference>
<dbReference type="PANTHER" id="PTHR12737">
    <property type="entry name" value="DIMETHYLARGININE DIMETHYLAMINOHYDROLASE"/>
    <property type="match status" value="1"/>
</dbReference>
<keyword evidence="5" id="KW-1185">Reference proteome</keyword>
<evidence type="ECO:0000313" key="4">
    <source>
        <dbReference type="EMBL" id="TGN91265.1"/>
    </source>
</evidence>
<feature type="active site" description="Proton donor" evidence="3">
    <location>
        <position position="166"/>
    </location>
</feature>
<dbReference type="OrthoDB" id="9790596at2"/>
<organism evidence="4 5">
    <name type="scientific">Streptococcus rubneri</name>
    <dbReference type="NCBI Taxonomy" id="1234680"/>
    <lineage>
        <taxon>Bacteria</taxon>
        <taxon>Bacillati</taxon>
        <taxon>Bacillota</taxon>
        <taxon>Bacilli</taxon>
        <taxon>Lactobacillales</taxon>
        <taxon>Streptococcaceae</taxon>
        <taxon>Streptococcus</taxon>
    </lineage>
</organism>
<gene>
    <name evidence="4" type="ORF">E5S68_09180</name>
</gene>
<dbReference type="GO" id="GO:0006525">
    <property type="term" value="P:arginine metabolic process"/>
    <property type="evidence" value="ECO:0007669"/>
    <property type="project" value="TreeGrafter"/>
</dbReference>
<name>A0A4Z1DSN1_9STRE</name>
<dbReference type="PANTHER" id="PTHR12737:SF9">
    <property type="entry name" value="DIMETHYLARGININASE"/>
    <property type="match status" value="1"/>
</dbReference>
<dbReference type="GO" id="GO:0016597">
    <property type="term" value="F:amino acid binding"/>
    <property type="evidence" value="ECO:0007669"/>
    <property type="project" value="TreeGrafter"/>
</dbReference>
<dbReference type="GO" id="GO:0016403">
    <property type="term" value="F:dimethylargininase activity"/>
    <property type="evidence" value="ECO:0007669"/>
    <property type="project" value="TreeGrafter"/>
</dbReference>
<evidence type="ECO:0000256" key="3">
    <source>
        <dbReference type="PIRSR" id="PIRSR633199-1"/>
    </source>
</evidence>
<dbReference type="GO" id="GO:0045429">
    <property type="term" value="P:positive regulation of nitric oxide biosynthetic process"/>
    <property type="evidence" value="ECO:0007669"/>
    <property type="project" value="TreeGrafter"/>
</dbReference>
<evidence type="ECO:0000313" key="5">
    <source>
        <dbReference type="Proteomes" id="UP000297986"/>
    </source>
</evidence>
<dbReference type="Pfam" id="PF19420">
    <property type="entry name" value="DDAH_eukar"/>
    <property type="match status" value="1"/>
</dbReference>
<protein>
    <submittedName>
        <fullName evidence="4">N(G),N(G)-dimethylarginine dimethylaminohydrolase</fullName>
    </submittedName>
</protein>
<reference evidence="4 5" key="1">
    <citation type="submission" date="2019-04" db="EMBL/GenBank/DDBJ databases">
        <title>Genome sequencing of Streptococcus rubneri DSM 26920(T).</title>
        <authorList>
            <person name="Kook J.-K."/>
            <person name="Park S.-N."/>
            <person name="Lim Y.K."/>
        </authorList>
    </citation>
    <scope>NUCLEOTIDE SEQUENCE [LARGE SCALE GENOMIC DNA]</scope>
    <source>
        <strain evidence="4 5">DSM 26920</strain>
    </source>
</reference>